<dbReference type="PANTHER" id="PTHR37951">
    <property type="entry name" value="CYTOPLASMIC PROTEIN-RELATED"/>
    <property type="match status" value="1"/>
</dbReference>
<evidence type="ECO:0000313" key="4">
    <source>
        <dbReference type="Proteomes" id="UP000244523"/>
    </source>
</evidence>
<protein>
    <submittedName>
        <fullName evidence="3">Type VI secretion system protein ImpA</fullName>
    </submittedName>
</protein>
<feature type="region of interest" description="Disordered" evidence="1">
    <location>
        <begin position="276"/>
        <end position="304"/>
    </location>
</feature>
<evidence type="ECO:0000256" key="1">
    <source>
        <dbReference type="SAM" id="MobiDB-lite"/>
    </source>
</evidence>
<evidence type="ECO:0000259" key="2">
    <source>
        <dbReference type="Pfam" id="PF06812"/>
    </source>
</evidence>
<dbReference type="PANTHER" id="PTHR37951:SF1">
    <property type="entry name" value="TYPE VI SECRETION SYSTEM COMPONENT TSSA1"/>
    <property type="match status" value="1"/>
</dbReference>
<dbReference type="OrthoDB" id="9771118at2"/>
<feature type="domain" description="ImpA N-terminal" evidence="2">
    <location>
        <begin position="7"/>
        <end position="135"/>
    </location>
</feature>
<proteinExistence type="predicted"/>
<dbReference type="Pfam" id="PF06812">
    <property type="entry name" value="ImpA_N"/>
    <property type="match status" value="1"/>
</dbReference>
<name>A0A2T6KM23_9RHOB</name>
<dbReference type="NCBIfam" id="TIGR03363">
    <property type="entry name" value="VI_chp_8"/>
    <property type="match status" value="1"/>
</dbReference>
<reference evidence="3 4" key="1">
    <citation type="submission" date="2018-04" db="EMBL/GenBank/DDBJ databases">
        <title>Genomic Encyclopedia of Archaeal and Bacterial Type Strains, Phase II (KMG-II): from individual species to whole genera.</title>
        <authorList>
            <person name="Goeker M."/>
        </authorList>
    </citation>
    <scope>NUCLEOTIDE SEQUENCE [LARGE SCALE GENOMIC DNA]</scope>
    <source>
        <strain evidence="3 4">DSM 29955</strain>
    </source>
</reference>
<gene>
    <name evidence="3" type="ORF">C8N45_102281</name>
</gene>
<organism evidence="3 4">
    <name type="scientific">Yoonia sediminilitoris</name>
    <dbReference type="NCBI Taxonomy" id="1286148"/>
    <lineage>
        <taxon>Bacteria</taxon>
        <taxon>Pseudomonadati</taxon>
        <taxon>Pseudomonadota</taxon>
        <taxon>Alphaproteobacteria</taxon>
        <taxon>Rhodobacterales</taxon>
        <taxon>Paracoccaceae</taxon>
        <taxon>Yoonia</taxon>
    </lineage>
</organism>
<dbReference type="InterPro" id="IPR017740">
    <property type="entry name" value="TssA-like"/>
</dbReference>
<dbReference type="EMBL" id="QBUD01000002">
    <property type="protein sequence ID" value="PUB17269.1"/>
    <property type="molecule type" value="Genomic_DNA"/>
</dbReference>
<dbReference type="Proteomes" id="UP000244523">
    <property type="component" value="Unassembled WGS sequence"/>
</dbReference>
<sequence length="370" mass="40122">MDLSPFLQEIEPAAPSGSDLRNEPAFHAIERMQQPAARNVRIDRDGGPPSDADVDWAELFEAATELAGKGRDLRLLVIVVRAMTNQDGLAGLATGLDFLTQSLTDFWDSLHPELRERDDPKDAALRRINALKQLENDDNGLLGDLEMNAIMRLPGLGIITGQNLCDASRSDFEAANEAPSGLSDAEMANMRAAHEANQNRVTAACRAMATEDPDTAAALQADVAAASAALNKLQSSFSTLAGLGNGTGITFPELTQFLDRATAMMEQGMVKMDENLTSQAPPDQPNVTTTSAPAPSSAPGTVQSRHDVEHYLAEIISFYERTEPSSPLPHLARRMQRMVHMDFMELMNEIAPSGIKEFRNVAGVAEEKRK</sequence>
<keyword evidence="4" id="KW-1185">Reference proteome</keyword>
<accession>A0A2T6KM23</accession>
<feature type="compositionally biased region" description="Polar residues" evidence="1">
    <location>
        <begin position="276"/>
        <end position="287"/>
    </location>
</feature>
<dbReference type="InterPro" id="IPR010657">
    <property type="entry name" value="ImpA_N"/>
</dbReference>
<dbReference type="AlphaFoldDB" id="A0A2T6KM23"/>
<feature type="compositionally biased region" description="Low complexity" evidence="1">
    <location>
        <begin position="288"/>
        <end position="299"/>
    </location>
</feature>
<comment type="caution">
    <text evidence="3">The sequence shown here is derived from an EMBL/GenBank/DDBJ whole genome shotgun (WGS) entry which is preliminary data.</text>
</comment>
<evidence type="ECO:0000313" key="3">
    <source>
        <dbReference type="EMBL" id="PUB17269.1"/>
    </source>
</evidence>
<dbReference type="RefSeq" id="WP_108385415.1">
    <property type="nucleotide sequence ID" value="NZ_QBUD01000002.1"/>
</dbReference>